<proteinExistence type="predicted"/>
<comment type="caution">
    <text evidence="1">The sequence shown here is derived from an EMBL/GenBank/DDBJ whole genome shotgun (WGS) entry which is preliminary data.</text>
</comment>
<evidence type="ECO:0000313" key="1">
    <source>
        <dbReference type="EMBL" id="RED97010.1"/>
    </source>
</evidence>
<dbReference type="AlphaFoldDB" id="A0A3D9L137"/>
<sequence length="59" mass="6927">MKVKCLDSVDVLIRQMRGSYRAFHKKCLIPAPGLTFLVEIQNANQILCKEQIFRRKLHQ</sequence>
<dbReference type="Proteomes" id="UP000256779">
    <property type="component" value="Unassembled WGS sequence"/>
</dbReference>
<gene>
    <name evidence="1" type="ORF">C7460_11358</name>
</gene>
<organism evidence="1 2">
    <name type="scientific">Marinoscillum furvescens DSM 4134</name>
    <dbReference type="NCBI Taxonomy" id="1122208"/>
    <lineage>
        <taxon>Bacteria</taxon>
        <taxon>Pseudomonadati</taxon>
        <taxon>Bacteroidota</taxon>
        <taxon>Cytophagia</taxon>
        <taxon>Cytophagales</taxon>
        <taxon>Reichenbachiellaceae</taxon>
        <taxon>Marinoscillum</taxon>
    </lineage>
</organism>
<reference evidence="1 2" key="1">
    <citation type="submission" date="2018-07" db="EMBL/GenBank/DDBJ databases">
        <title>Genomic Encyclopedia of Type Strains, Phase IV (KMG-IV): sequencing the most valuable type-strain genomes for metagenomic binning, comparative biology and taxonomic classification.</title>
        <authorList>
            <person name="Goeker M."/>
        </authorList>
    </citation>
    <scope>NUCLEOTIDE SEQUENCE [LARGE SCALE GENOMIC DNA]</scope>
    <source>
        <strain evidence="1 2">DSM 4134</strain>
    </source>
</reference>
<accession>A0A3D9L137</accession>
<keyword evidence="2" id="KW-1185">Reference proteome</keyword>
<evidence type="ECO:0000313" key="2">
    <source>
        <dbReference type="Proteomes" id="UP000256779"/>
    </source>
</evidence>
<protein>
    <submittedName>
        <fullName evidence="1">Uncharacterized protein</fullName>
    </submittedName>
</protein>
<name>A0A3D9L137_MARFU</name>
<dbReference type="EMBL" id="QREG01000013">
    <property type="protein sequence ID" value="RED97010.1"/>
    <property type="molecule type" value="Genomic_DNA"/>
</dbReference>